<comment type="caution">
    <text evidence="1">The sequence shown here is derived from an EMBL/GenBank/DDBJ whole genome shotgun (WGS) entry which is preliminary data.</text>
</comment>
<sequence length="86" mass="9761">MTNIEDKQAERFNVTRYAAKLFSLGDLVAVENSQLAGGGKLQSKYSGPFTVRAILPNERYLLWRKGKRTTVAAYEQLRSWPETQPV</sequence>
<accession>A0A8J6L3I7</accession>
<reference evidence="1" key="2">
    <citation type="submission" date="2021-08" db="EMBL/GenBank/DDBJ databases">
        <authorList>
            <person name="Eriksson T."/>
        </authorList>
    </citation>
    <scope>NUCLEOTIDE SEQUENCE</scope>
    <source>
        <strain evidence="1">Stoneville</strain>
        <tissue evidence="1">Whole head</tissue>
    </source>
</reference>
<dbReference type="Proteomes" id="UP000719412">
    <property type="component" value="Unassembled WGS sequence"/>
</dbReference>
<evidence type="ECO:0000313" key="2">
    <source>
        <dbReference type="Proteomes" id="UP000719412"/>
    </source>
</evidence>
<organism evidence="1 2">
    <name type="scientific">Tenebrio molitor</name>
    <name type="common">Yellow mealworm beetle</name>
    <dbReference type="NCBI Taxonomy" id="7067"/>
    <lineage>
        <taxon>Eukaryota</taxon>
        <taxon>Metazoa</taxon>
        <taxon>Ecdysozoa</taxon>
        <taxon>Arthropoda</taxon>
        <taxon>Hexapoda</taxon>
        <taxon>Insecta</taxon>
        <taxon>Pterygota</taxon>
        <taxon>Neoptera</taxon>
        <taxon>Endopterygota</taxon>
        <taxon>Coleoptera</taxon>
        <taxon>Polyphaga</taxon>
        <taxon>Cucujiformia</taxon>
        <taxon>Tenebrionidae</taxon>
        <taxon>Tenebrio</taxon>
    </lineage>
</organism>
<gene>
    <name evidence="1" type="ORF">GEV33_012405</name>
</gene>
<dbReference type="AlphaFoldDB" id="A0A8J6L3I7"/>
<dbReference type="EMBL" id="JABDTM020027513">
    <property type="protein sequence ID" value="KAH0810384.1"/>
    <property type="molecule type" value="Genomic_DNA"/>
</dbReference>
<keyword evidence="2" id="KW-1185">Reference proteome</keyword>
<evidence type="ECO:0000313" key="1">
    <source>
        <dbReference type="EMBL" id="KAH0810384.1"/>
    </source>
</evidence>
<reference evidence="1" key="1">
    <citation type="journal article" date="2020" name="J Insects Food Feed">
        <title>The yellow mealworm (Tenebrio molitor) genome: a resource for the emerging insects as food and feed industry.</title>
        <authorList>
            <person name="Eriksson T."/>
            <person name="Andere A."/>
            <person name="Kelstrup H."/>
            <person name="Emery V."/>
            <person name="Picard C."/>
        </authorList>
    </citation>
    <scope>NUCLEOTIDE SEQUENCE</scope>
    <source>
        <strain evidence="1">Stoneville</strain>
        <tissue evidence="1">Whole head</tissue>
    </source>
</reference>
<name>A0A8J6L3I7_TENMO</name>
<protein>
    <submittedName>
        <fullName evidence="1">Uncharacterized protein</fullName>
    </submittedName>
</protein>
<proteinExistence type="predicted"/>